<feature type="transmembrane region" description="Helical" evidence="9">
    <location>
        <begin position="275"/>
        <end position="295"/>
    </location>
</feature>
<dbReference type="PANTHER" id="PTHR32507:SF8">
    <property type="entry name" value="CNH1P"/>
    <property type="match status" value="1"/>
</dbReference>
<evidence type="ECO:0000256" key="2">
    <source>
        <dbReference type="ARBA" id="ARBA00022448"/>
    </source>
</evidence>
<dbReference type="InterPro" id="IPR006153">
    <property type="entry name" value="Cation/H_exchanger_TM"/>
</dbReference>
<dbReference type="GO" id="GO:1902600">
    <property type="term" value="P:proton transmembrane transport"/>
    <property type="evidence" value="ECO:0007669"/>
    <property type="project" value="InterPro"/>
</dbReference>
<evidence type="ECO:0000256" key="4">
    <source>
        <dbReference type="ARBA" id="ARBA00022692"/>
    </source>
</evidence>
<evidence type="ECO:0000256" key="7">
    <source>
        <dbReference type="ARBA" id="ARBA00023136"/>
    </source>
</evidence>
<feature type="transmembrane region" description="Helical" evidence="9">
    <location>
        <begin position="187"/>
        <end position="209"/>
    </location>
</feature>
<keyword evidence="3" id="KW-0050">Antiport</keyword>
<evidence type="ECO:0000313" key="12">
    <source>
        <dbReference type="Proteomes" id="UP000431826"/>
    </source>
</evidence>
<evidence type="ECO:0000259" key="10">
    <source>
        <dbReference type="Pfam" id="PF00999"/>
    </source>
</evidence>
<keyword evidence="2" id="KW-0813">Transport</keyword>
<reference evidence="11 12" key="1">
    <citation type="submission" date="2019-12" db="EMBL/GenBank/DDBJ databases">
        <title>Whole genome shotgun sequence of Streptomyces tubercidicus NBRC 13090.</title>
        <authorList>
            <person name="Ichikawa N."/>
            <person name="Kimura A."/>
            <person name="Kitahashi Y."/>
            <person name="Komaki H."/>
            <person name="Tamura T."/>
        </authorList>
    </citation>
    <scope>NUCLEOTIDE SEQUENCE [LARGE SCALE GENOMIC DNA]</scope>
    <source>
        <strain evidence="11 12">NBRC 13090</strain>
    </source>
</reference>
<proteinExistence type="predicted"/>
<feature type="transmembrane region" description="Helical" evidence="9">
    <location>
        <begin position="246"/>
        <end position="263"/>
    </location>
</feature>
<dbReference type="EMBL" id="BLIR01000001">
    <property type="protein sequence ID" value="GFE37332.1"/>
    <property type="molecule type" value="Genomic_DNA"/>
</dbReference>
<accession>A0A640UPL8</accession>
<sequence length="437" mass="44794">MDGSLSLVLLLLFLWCLCSRRMERFELTAPAAFVLLGLLLGEGAGVLDLGLPHATVKALAEITLVWVLFTDAARLSFRALRPELGLYVRLLGIGLPLCVGLGALLAAALLPGVSGWSALYVGAALAPTDAALGATMMVNPVVPARIRRVINVESGLNDGIATPLVVLALAGVSAAEHTAGPDATGHALVQLAAGAAYGAVLGLAAGWLLRTTLRNGWAAEDFAGAGVLALSLLGYTSALAIGGNGFVAAFVAGLAFGTTHGAPPRVLLYVEQSGALLSALVWLAFGAVLLPEVFAQITWQAVVYAVLSLTVIRMLPVALCLAGSGLDARTVGFIAWFGPRGLASIIFGLLAVEELTPAGARPVLPVIACTVLLSVLAHGLTSEPLANRYGRAAAAKTAGEPTAPIEELRVRGMAAGGLHRTPKPQQPTPPPRPDAPE</sequence>
<organism evidence="11 12">
    <name type="scientific">Streptomyces tubercidicus</name>
    <dbReference type="NCBI Taxonomy" id="47759"/>
    <lineage>
        <taxon>Bacteria</taxon>
        <taxon>Bacillati</taxon>
        <taxon>Actinomycetota</taxon>
        <taxon>Actinomycetes</taxon>
        <taxon>Kitasatosporales</taxon>
        <taxon>Streptomycetaceae</taxon>
        <taxon>Streptomyces</taxon>
    </lineage>
</organism>
<keyword evidence="6" id="KW-0406">Ion transport</keyword>
<feature type="compositionally biased region" description="Pro residues" evidence="8">
    <location>
        <begin position="424"/>
        <end position="437"/>
    </location>
</feature>
<evidence type="ECO:0000256" key="3">
    <source>
        <dbReference type="ARBA" id="ARBA00022449"/>
    </source>
</evidence>
<comment type="caution">
    <text evidence="11">The sequence shown here is derived from an EMBL/GenBank/DDBJ whole genome shotgun (WGS) entry which is preliminary data.</text>
</comment>
<evidence type="ECO:0000256" key="5">
    <source>
        <dbReference type="ARBA" id="ARBA00022989"/>
    </source>
</evidence>
<dbReference type="PANTHER" id="PTHR32507">
    <property type="entry name" value="NA(+)/H(+) ANTIPORTER 1"/>
    <property type="match status" value="1"/>
</dbReference>
<keyword evidence="12" id="KW-1185">Reference proteome</keyword>
<feature type="transmembrane region" description="Helical" evidence="9">
    <location>
        <begin position="159"/>
        <end position="175"/>
    </location>
</feature>
<keyword evidence="5 9" id="KW-1133">Transmembrane helix</keyword>
<feature type="transmembrane region" description="Helical" evidence="9">
    <location>
        <begin position="221"/>
        <end position="240"/>
    </location>
</feature>
<dbReference type="AlphaFoldDB" id="A0A640UPL8"/>
<feature type="transmembrane region" description="Helical" evidence="9">
    <location>
        <begin position="31"/>
        <end position="51"/>
    </location>
</feature>
<dbReference type="GO" id="GO:0005886">
    <property type="term" value="C:plasma membrane"/>
    <property type="evidence" value="ECO:0007669"/>
    <property type="project" value="UniProtKB-SubCell"/>
</dbReference>
<dbReference type="OrthoDB" id="4174405at2"/>
<feature type="transmembrane region" description="Helical" evidence="9">
    <location>
        <begin position="86"/>
        <end position="110"/>
    </location>
</feature>
<feature type="transmembrane region" description="Helical" evidence="9">
    <location>
        <begin position="363"/>
        <end position="381"/>
    </location>
</feature>
<keyword evidence="4 9" id="KW-0812">Transmembrane</keyword>
<dbReference type="Pfam" id="PF00999">
    <property type="entry name" value="Na_H_Exchanger"/>
    <property type="match status" value="1"/>
</dbReference>
<evidence type="ECO:0000313" key="11">
    <source>
        <dbReference type="EMBL" id="GFE37332.1"/>
    </source>
</evidence>
<name>A0A640UPL8_9ACTN</name>
<keyword evidence="7 9" id="KW-0472">Membrane</keyword>
<comment type="subcellular location">
    <subcellularLocation>
        <location evidence="1">Cell membrane</location>
        <topology evidence="1">Multi-pass membrane protein</topology>
    </subcellularLocation>
</comment>
<dbReference type="GeneID" id="96283143"/>
<feature type="transmembrane region" description="Helical" evidence="9">
    <location>
        <begin position="333"/>
        <end position="351"/>
    </location>
</feature>
<evidence type="ECO:0000256" key="9">
    <source>
        <dbReference type="SAM" id="Phobius"/>
    </source>
</evidence>
<feature type="transmembrane region" description="Helical" evidence="9">
    <location>
        <begin position="301"/>
        <end position="321"/>
    </location>
</feature>
<evidence type="ECO:0000256" key="1">
    <source>
        <dbReference type="ARBA" id="ARBA00004651"/>
    </source>
</evidence>
<feature type="transmembrane region" description="Helical" evidence="9">
    <location>
        <begin position="116"/>
        <end position="138"/>
    </location>
</feature>
<feature type="region of interest" description="Disordered" evidence="8">
    <location>
        <begin position="411"/>
        <end position="437"/>
    </location>
</feature>
<evidence type="ECO:0000256" key="8">
    <source>
        <dbReference type="SAM" id="MobiDB-lite"/>
    </source>
</evidence>
<feature type="domain" description="Cation/H+ exchanger transmembrane" evidence="10">
    <location>
        <begin position="12"/>
        <end position="387"/>
    </location>
</feature>
<evidence type="ECO:0000256" key="6">
    <source>
        <dbReference type="ARBA" id="ARBA00023065"/>
    </source>
</evidence>
<dbReference type="RefSeq" id="WP_159743423.1">
    <property type="nucleotide sequence ID" value="NZ_BLIR01000001.1"/>
</dbReference>
<gene>
    <name evidence="11" type="ORF">Stube_20050</name>
</gene>
<protein>
    <submittedName>
        <fullName evidence="11">Sodium:proton antiporter</fullName>
    </submittedName>
</protein>
<dbReference type="Proteomes" id="UP000431826">
    <property type="component" value="Unassembled WGS sequence"/>
</dbReference>
<dbReference type="GO" id="GO:0015297">
    <property type="term" value="F:antiporter activity"/>
    <property type="evidence" value="ECO:0007669"/>
    <property type="project" value="UniProtKB-KW"/>
</dbReference>